<accession>A0A0C2M2L0</accession>
<dbReference type="PANTHER" id="PTHR47163:SF2">
    <property type="entry name" value="SI:DKEY-17M8.2"/>
    <property type="match status" value="1"/>
</dbReference>
<dbReference type="PANTHER" id="PTHR47163">
    <property type="entry name" value="DDE_TNP_IS1595 DOMAIN-CONTAINING PROTEIN"/>
    <property type="match status" value="1"/>
</dbReference>
<dbReference type="InterPro" id="IPR053164">
    <property type="entry name" value="IS1016-like_transposase"/>
</dbReference>
<gene>
    <name evidence="1" type="ORF">RF11_15577</name>
</gene>
<dbReference type="EMBL" id="JWZT01005340">
    <property type="protein sequence ID" value="KII61320.1"/>
    <property type="molecule type" value="Genomic_DNA"/>
</dbReference>
<name>A0A0C2M2L0_THEKT</name>
<dbReference type="AlphaFoldDB" id="A0A0C2M2L0"/>
<comment type="caution">
    <text evidence="1">The sequence shown here is derived from an EMBL/GenBank/DDBJ whole genome shotgun (WGS) entry which is preliminary data.</text>
</comment>
<dbReference type="OrthoDB" id="10052789at2759"/>
<reference evidence="1 2" key="1">
    <citation type="journal article" date="2014" name="Genome Biol. Evol.">
        <title>The genome of the myxosporean Thelohanellus kitauei shows adaptations to nutrient acquisition within its fish host.</title>
        <authorList>
            <person name="Yang Y."/>
            <person name="Xiong J."/>
            <person name="Zhou Z."/>
            <person name="Huo F."/>
            <person name="Miao W."/>
            <person name="Ran C."/>
            <person name="Liu Y."/>
            <person name="Zhang J."/>
            <person name="Feng J."/>
            <person name="Wang M."/>
            <person name="Wang M."/>
            <person name="Wang L."/>
            <person name="Yao B."/>
        </authorList>
    </citation>
    <scope>NUCLEOTIDE SEQUENCE [LARGE SCALE GENOMIC DNA]</scope>
    <source>
        <strain evidence="1">Wuqing</strain>
    </source>
</reference>
<evidence type="ECO:0000313" key="1">
    <source>
        <dbReference type="EMBL" id="KII61320.1"/>
    </source>
</evidence>
<proteinExistence type="predicted"/>
<dbReference type="Proteomes" id="UP000031668">
    <property type="component" value="Unassembled WGS sequence"/>
</dbReference>
<organism evidence="1 2">
    <name type="scientific">Thelohanellus kitauei</name>
    <name type="common">Myxosporean</name>
    <dbReference type="NCBI Taxonomy" id="669202"/>
    <lineage>
        <taxon>Eukaryota</taxon>
        <taxon>Metazoa</taxon>
        <taxon>Cnidaria</taxon>
        <taxon>Myxozoa</taxon>
        <taxon>Myxosporea</taxon>
        <taxon>Bivalvulida</taxon>
        <taxon>Platysporina</taxon>
        <taxon>Myxobolidae</taxon>
        <taxon>Thelohanellus</taxon>
    </lineage>
</organism>
<evidence type="ECO:0000313" key="2">
    <source>
        <dbReference type="Proteomes" id="UP000031668"/>
    </source>
</evidence>
<sequence length="150" mass="17293">MSGAIQRKTHEFFSRVLFSPVPNRTRKTSSVIIQRYIKPGISRFLNNGTTIVFDSCASYFWLNKFGYQHLVVNHSRTFTDALSIANINTIEVNWKPANIPYTFNINEEMAMLESLIGILLSTTVSRRKFQPNILKIFRTYLGHIQSIFGQ</sequence>
<evidence type="ECO:0008006" key="3">
    <source>
        <dbReference type="Google" id="ProtNLM"/>
    </source>
</evidence>
<keyword evidence="2" id="KW-1185">Reference proteome</keyword>
<protein>
    <recommendedName>
        <fullName evidence="3">ISXO2-like transposase domain-containing protein</fullName>
    </recommendedName>
</protein>